<organism evidence="7 9">
    <name type="scientific">Modestobacter muralis</name>
    <dbReference type="NCBI Taxonomy" id="1608614"/>
    <lineage>
        <taxon>Bacteria</taxon>
        <taxon>Bacillati</taxon>
        <taxon>Actinomycetota</taxon>
        <taxon>Actinomycetes</taxon>
        <taxon>Geodermatophilales</taxon>
        <taxon>Geodermatophilaceae</taxon>
        <taxon>Modestobacter</taxon>
    </lineage>
</organism>
<dbReference type="Pfam" id="PF00440">
    <property type="entry name" value="TetR_N"/>
    <property type="match status" value="1"/>
</dbReference>
<evidence type="ECO:0000313" key="6">
    <source>
        <dbReference type="EMBL" id="NEK96147.1"/>
    </source>
</evidence>
<keyword evidence="1" id="KW-0805">Transcription regulation</keyword>
<dbReference type="GO" id="GO:0003700">
    <property type="term" value="F:DNA-binding transcription factor activity"/>
    <property type="evidence" value="ECO:0007669"/>
    <property type="project" value="TreeGrafter"/>
</dbReference>
<dbReference type="PANTHER" id="PTHR30055">
    <property type="entry name" value="HTH-TYPE TRANSCRIPTIONAL REGULATOR RUTR"/>
    <property type="match status" value="1"/>
</dbReference>
<dbReference type="Proteomes" id="UP000468828">
    <property type="component" value="Unassembled WGS sequence"/>
</dbReference>
<keyword evidence="2 4" id="KW-0238">DNA-binding</keyword>
<keyword evidence="8" id="KW-1185">Reference proteome</keyword>
<dbReference type="PANTHER" id="PTHR30055:SF234">
    <property type="entry name" value="HTH-TYPE TRANSCRIPTIONAL REGULATOR BETI"/>
    <property type="match status" value="1"/>
</dbReference>
<feature type="domain" description="HTH tetR-type" evidence="5">
    <location>
        <begin position="7"/>
        <end position="67"/>
    </location>
</feature>
<dbReference type="Proteomes" id="UP000471152">
    <property type="component" value="Unassembled WGS sequence"/>
</dbReference>
<reference evidence="6 8" key="1">
    <citation type="submission" date="2020-01" db="EMBL/GenBank/DDBJ databases">
        <title>the WGS Modestobacter muralis CPCC 204518.</title>
        <authorList>
            <person name="Jiang Z."/>
        </authorList>
    </citation>
    <scope>NUCLEOTIDE SEQUENCE [LARGE SCALE GENOMIC DNA]</scope>
    <source>
        <strain evidence="6 8">DSM 100205</strain>
    </source>
</reference>
<keyword evidence="3" id="KW-0804">Transcription</keyword>
<evidence type="ECO:0000259" key="5">
    <source>
        <dbReference type="PROSITE" id="PS50977"/>
    </source>
</evidence>
<protein>
    <submittedName>
        <fullName evidence="7">TetR/AcrR family transcriptional regulator</fullName>
    </submittedName>
</protein>
<dbReference type="InterPro" id="IPR009057">
    <property type="entry name" value="Homeodomain-like_sf"/>
</dbReference>
<dbReference type="EMBL" id="JAAGWB010000057">
    <property type="protein sequence ID" value="NEN53035.1"/>
    <property type="molecule type" value="Genomic_DNA"/>
</dbReference>
<dbReference type="SUPFAM" id="SSF46689">
    <property type="entry name" value="Homeodomain-like"/>
    <property type="match status" value="1"/>
</dbReference>
<sequence>MTETGRGDLRTRIVDGAAQLLREHGPAAVTTRGVAEAAGVQPPAIYRLFGDKDGLLDAVAEHVMTQYVAEKAASVESATAEDVDPIADLRAGWDRQIHFGVGNPTLFRLLSDPDRVRPSPAAQSGRRVLEARIRRVAAAGRLRVSEPRAVAVFQAAGIGAIHVLLATPADQRDPGLADSMFAAVLREVLTDAPAAADAGPMAATVAFRAVAPQLDVLTPGEQHLLGELLDRAVDALAAGQP</sequence>
<proteinExistence type="predicted"/>
<evidence type="ECO:0000256" key="2">
    <source>
        <dbReference type="ARBA" id="ARBA00023125"/>
    </source>
</evidence>
<evidence type="ECO:0000256" key="1">
    <source>
        <dbReference type="ARBA" id="ARBA00023015"/>
    </source>
</evidence>
<name>A0A6P0HC48_9ACTN</name>
<evidence type="ECO:0000256" key="3">
    <source>
        <dbReference type="ARBA" id="ARBA00023163"/>
    </source>
</evidence>
<dbReference type="InterPro" id="IPR050109">
    <property type="entry name" value="HTH-type_TetR-like_transc_reg"/>
</dbReference>
<dbReference type="Gene3D" id="1.10.357.10">
    <property type="entry name" value="Tetracycline Repressor, domain 2"/>
    <property type="match status" value="1"/>
</dbReference>
<accession>A0A6P0HC48</accession>
<feature type="DNA-binding region" description="H-T-H motif" evidence="4">
    <location>
        <begin position="30"/>
        <end position="49"/>
    </location>
</feature>
<reference evidence="7 9" key="2">
    <citation type="submission" date="2020-02" db="EMBL/GenBank/DDBJ databases">
        <title>The WGS of Modestobacter muralis DSM 100205.</title>
        <authorList>
            <person name="Jiang Z."/>
        </authorList>
    </citation>
    <scope>NUCLEOTIDE SEQUENCE [LARGE SCALE GENOMIC DNA]</scope>
    <source>
        <strain evidence="7 9">DSM 100205</strain>
    </source>
</reference>
<dbReference type="PRINTS" id="PR00455">
    <property type="entry name" value="HTHTETR"/>
</dbReference>
<evidence type="ECO:0000313" key="7">
    <source>
        <dbReference type="EMBL" id="NEN53035.1"/>
    </source>
</evidence>
<dbReference type="InterPro" id="IPR001647">
    <property type="entry name" value="HTH_TetR"/>
</dbReference>
<dbReference type="PROSITE" id="PS50977">
    <property type="entry name" value="HTH_TETR_2"/>
    <property type="match status" value="1"/>
</dbReference>
<evidence type="ECO:0000313" key="8">
    <source>
        <dbReference type="Proteomes" id="UP000468828"/>
    </source>
</evidence>
<gene>
    <name evidence="7" type="ORF">G3R41_19185</name>
    <name evidence="6" type="ORF">GCU67_18535</name>
</gene>
<dbReference type="EMBL" id="JAAGWH010000055">
    <property type="protein sequence ID" value="NEK96147.1"/>
    <property type="molecule type" value="Genomic_DNA"/>
</dbReference>
<evidence type="ECO:0000313" key="9">
    <source>
        <dbReference type="Proteomes" id="UP000471152"/>
    </source>
</evidence>
<dbReference type="RefSeq" id="WP_163612830.1">
    <property type="nucleotide sequence ID" value="NZ_JAAGWB010000057.1"/>
</dbReference>
<dbReference type="GO" id="GO:0000976">
    <property type="term" value="F:transcription cis-regulatory region binding"/>
    <property type="evidence" value="ECO:0007669"/>
    <property type="project" value="TreeGrafter"/>
</dbReference>
<evidence type="ECO:0000256" key="4">
    <source>
        <dbReference type="PROSITE-ProRule" id="PRU00335"/>
    </source>
</evidence>
<dbReference type="AlphaFoldDB" id="A0A6P0HC48"/>
<comment type="caution">
    <text evidence="7">The sequence shown here is derived from an EMBL/GenBank/DDBJ whole genome shotgun (WGS) entry which is preliminary data.</text>
</comment>